<keyword evidence="3" id="KW-1185">Reference proteome</keyword>
<dbReference type="GeneID" id="119744849"/>
<proteinExistence type="predicted"/>
<feature type="region of interest" description="Disordered" evidence="1">
    <location>
        <begin position="365"/>
        <end position="387"/>
    </location>
</feature>
<feature type="region of interest" description="Disordered" evidence="1">
    <location>
        <begin position="581"/>
        <end position="607"/>
    </location>
</feature>
<feature type="compositionally biased region" description="Basic residues" evidence="1">
    <location>
        <begin position="587"/>
        <end position="599"/>
    </location>
</feature>
<evidence type="ECO:0000313" key="3">
    <source>
        <dbReference type="Proteomes" id="UP000887568"/>
    </source>
</evidence>
<dbReference type="OrthoDB" id="10362445at2759"/>
<dbReference type="EnsemblMetazoa" id="XM_038221024.1">
    <property type="protein sequence ID" value="XP_038076952.1"/>
    <property type="gene ID" value="LOC119744849"/>
</dbReference>
<feature type="region of interest" description="Disordered" evidence="1">
    <location>
        <begin position="416"/>
        <end position="440"/>
    </location>
</feature>
<protein>
    <submittedName>
        <fullName evidence="2">Uncharacterized protein</fullName>
    </submittedName>
</protein>
<evidence type="ECO:0000256" key="1">
    <source>
        <dbReference type="SAM" id="MobiDB-lite"/>
    </source>
</evidence>
<name>A0A914BN98_PATMI</name>
<feature type="region of interest" description="Disordered" evidence="1">
    <location>
        <begin position="273"/>
        <end position="327"/>
    </location>
</feature>
<dbReference type="OMA" id="NCACTRF"/>
<evidence type="ECO:0000313" key="2">
    <source>
        <dbReference type="EnsemblMetazoa" id="XP_038076952.1"/>
    </source>
</evidence>
<dbReference type="RefSeq" id="XP_038076952.1">
    <property type="nucleotide sequence ID" value="XM_038221024.1"/>
</dbReference>
<dbReference type="AlphaFoldDB" id="A0A914BN98"/>
<organism evidence="2 3">
    <name type="scientific">Patiria miniata</name>
    <name type="common">Bat star</name>
    <name type="synonym">Asterina miniata</name>
    <dbReference type="NCBI Taxonomy" id="46514"/>
    <lineage>
        <taxon>Eukaryota</taxon>
        <taxon>Metazoa</taxon>
        <taxon>Echinodermata</taxon>
        <taxon>Eleutherozoa</taxon>
        <taxon>Asterozoa</taxon>
        <taxon>Asteroidea</taxon>
        <taxon>Valvatacea</taxon>
        <taxon>Valvatida</taxon>
        <taxon>Asterinidae</taxon>
        <taxon>Patiria</taxon>
    </lineage>
</organism>
<dbReference type="Proteomes" id="UP000887568">
    <property type="component" value="Unplaced"/>
</dbReference>
<feature type="compositionally biased region" description="Polar residues" evidence="1">
    <location>
        <begin position="365"/>
        <end position="378"/>
    </location>
</feature>
<reference evidence="2" key="1">
    <citation type="submission" date="2022-11" db="UniProtKB">
        <authorList>
            <consortium name="EnsemblMetazoa"/>
        </authorList>
    </citation>
    <scope>IDENTIFICATION</scope>
</reference>
<sequence length="784" mass="86185">MASSDRPKGVTRDKRVIYKISDSRRHLVGPSRLGSVATLYHPNLPHLPVDPIPAVHSHLPELVEQDTTSGNTTHDSPECAGFVAAGSWGASAPDIDAVEASHHPHLEGNHPILEAIIDDNQPIAERHDSPGFSYGANPSVLDLIPELQRPQSYYYINNASCGPGSSTAIGSSGWIDSFDLGFPSVRTSDQWSGHLKSVLLDVFQPSTDSGFPTILQPRFKKTPGTSAALFVPSVMASIWRQYSEENEPTCPGVTQAAAERPIVIPNNEDYAAPVSGSKTKGIPLNKGKNAKTASLSASKKRASPYGGGASAADQTSGNGGTHNKGQNHDMAGGRLARWQKLLKYVLVGLKQPQPSDHVELQDMSSFSPIDVSPSPTDNPETHPELVEESPHGEVTFFHYTSDGTEYSCTSVPITVPPGPSSHQRGSETGDEMENRVSNTSSDSLVVIESDSEEEDEEEIIEAVLIQELDHGNCACTRFSNHSVEDGCTEEAESSSFINQPLSSEYSTCSRIPNGNINGNCLEKHESDVPKSTMKRRTSSIKRIPKIIRNKKKKVSFAVRSPNHKHGPKILGFLTGSKDDLDSDDKTCHKRTGKQRRGKRETHSTDDDCVDEPFEWPDNYIHVKLPPRWTPPRNDYEADAYISVASRYVPNVYVKLYIQVPPMTHLCELKTHLLICVFRSFFTTTEGLHINWVMSLQSHVYNLLYMDVARVRFRRDSQGRPCRACLLLSQDATTLVRHKRCSLLTTIADILQISPEELLVMENGQRVGLGEAELSVGRKLIPGQL</sequence>
<accession>A0A914BN98</accession>